<evidence type="ECO:0000313" key="5">
    <source>
        <dbReference type="EMBL" id="KAH0552281.1"/>
    </source>
</evidence>
<gene>
    <name evidence="5" type="ORF">KQX54_008225</name>
</gene>
<dbReference type="Gene3D" id="1.25.40.20">
    <property type="entry name" value="Ankyrin repeat-containing domain"/>
    <property type="match status" value="2"/>
</dbReference>
<dbReference type="InterPro" id="IPR002110">
    <property type="entry name" value="Ankyrin_rpt"/>
</dbReference>
<keyword evidence="6" id="KW-1185">Reference proteome</keyword>
<evidence type="ECO:0000259" key="4">
    <source>
        <dbReference type="PROSITE" id="PS50181"/>
    </source>
</evidence>
<reference evidence="5 6" key="1">
    <citation type="journal article" date="2021" name="J. Hered.">
        <title>A chromosome-level genome assembly of the parasitoid wasp, Cotesia glomerata (Hymenoptera: Braconidae).</title>
        <authorList>
            <person name="Pinto B.J."/>
            <person name="Weis J.J."/>
            <person name="Gamble T."/>
            <person name="Ode P.J."/>
            <person name="Paul R."/>
            <person name="Zaspel J.M."/>
        </authorList>
    </citation>
    <scope>NUCLEOTIDE SEQUENCE [LARGE SCALE GENOMIC DNA]</scope>
    <source>
        <strain evidence="5">CgM1</strain>
    </source>
</reference>
<protein>
    <recommendedName>
        <fullName evidence="4">F-box domain-containing protein</fullName>
    </recommendedName>
</protein>
<feature type="repeat" description="ANK" evidence="3">
    <location>
        <begin position="326"/>
        <end position="358"/>
    </location>
</feature>
<evidence type="ECO:0000256" key="2">
    <source>
        <dbReference type="ARBA" id="ARBA00023043"/>
    </source>
</evidence>
<dbReference type="InterPro" id="IPR036770">
    <property type="entry name" value="Ankyrin_rpt-contain_sf"/>
</dbReference>
<evidence type="ECO:0000256" key="1">
    <source>
        <dbReference type="ARBA" id="ARBA00022737"/>
    </source>
</evidence>
<keyword evidence="2 3" id="KW-0040">ANK repeat</keyword>
<dbReference type="SUPFAM" id="SSF48403">
    <property type="entry name" value="Ankyrin repeat"/>
    <property type="match status" value="1"/>
</dbReference>
<dbReference type="InterPro" id="IPR001810">
    <property type="entry name" value="F-box_dom"/>
</dbReference>
<dbReference type="PROSITE" id="PS50088">
    <property type="entry name" value="ANK_REPEAT"/>
    <property type="match status" value="3"/>
</dbReference>
<feature type="repeat" description="ANK" evidence="3">
    <location>
        <begin position="151"/>
        <end position="180"/>
    </location>
</feature>
<dbReference type="PANTHER" id="PTHR24198">
    <property type="entry name" value="ANKYRIN REPEAT AND PROTEIN KINASE DOMAIN-CONTAINING PROTEIN"/>
    <property type="match status" value="1"/>
</dbReference>
<name>A0AAV7IJX8_COTGL</name>
<keyword evidence="1" id="KW-0677">Repeat</keyword>
<dbReference type="PROSITE" id="PS50181">
    <property type="entry name" value="FBOX"/>
    <property type="match status" value="1"/>
</dbReference>
<comment type="caution">
    <text evidence="5">The sequence shown here is derived from an EMBL/GenBank/DDBJ whole genome shotgun (WGS) entry which is preliminary data.</text>
</comment>
<organism evidence="5 6">
    <name type="scientific">Cotesia glomerata</name>
    <name type="common">Lepidopteran parasitic wasp</name>
    <name type="synonym">Apanteles glomeratus</name>
    <dbReference type="NCBI Taxonomy" id="32391"/>
    <lineage>
        <taxon>Eukaryota</taxon>
        <taxon>Metazoa</taxon>
        <taxon>Ecdysozoa</taxon>
        <taxon>Arthropoda</taxon>
        <taxon>Hexapoda</taxon>
        <taxon>Insecta</taxon>
        <taxon>Pterygota</taxon>
        <taxon>Neoptera</taxon>
        <taxon>Endopterygota</taxon>
        <taxon>Hymenoptera</taxon>
        <taxon>Apocrita</taxon>
        <taxon>Ichneumonoidea</taxon>
        <taxon>Braconidae</taxon>
        <taxon>Microgastrinae</taxon>
        <taxon>Cotesia</taxon>
    </lineage>
</organism>
<sequence>MEKSNSLEGSFNDLTQFAKYDLAWDLLDYGLLSSISSDPTKVEEPMTSAGRLKEGNSKRKNLEIQDQSFVKYICVLFNYSSTKMAVNICDLKEIQKLVKSGDLSVNSIFSWDKYKEISVLQFAIVNSCDELIDILLENHVDLNISTKFLGTALHVAIKEKKLDVVKKLVSSGADINIMPGFYETLPPLHQAIESGTYDIIEFLVKSGADVNLAPYKLKLPLGYCNWSPLNFAILLKNISVIELLLKHNAFIYQRSNQLRSSLQLAVLGISNIEILQILEKFGVKLEIIKDGEYTLEFNKVVNQDNVEIFKLFIKKCDNFFDISDLYGDTIAYQVVVLGSKNILQYLLDYGMSVNVVDKNNSSLLDVAMNINILQTLNHRTEDQSLEIIKMIEDHIIKLSAAGLFVNEKNLKAVDSKHFKLFREKCEKEISELKTKKISDTNFNYFDVVVKNLHRLAVGLRHSNFSFNEEEILTEFRVYGSIIIEKMKRAIERKELLKNAAALYNIFYMDLPDLVIRNIFNYFSDKDLKLLSQ</sequence>
<feature type="repeat" description="ANK" evidence="3">
    <location>
        <begin position="183"/>
        <end position="215"/>
    </location>
</feature>
<dbReference type="Pfam" id="PF12796">
    <property type="entry name" value="Ank_2"/>
    <property type="match status" value="1"/>
</dbReference>
<evidence type="ECO:0000313" key="6">
    <source>
        <dbReference type="Proteomes" id="UP000826195"/>
    </source>
</evidence>
<dbReference type="Proteomes" id="UP000826195">
    <property type="component" value="Unassembled WGS sequence"/>
</dbReference>
<proteinExistence type="predicted"/>
<dbReference type="PROSITE" id="PS50297">
    <property type="entry name" value="ANK_REP_REGION"/>
    <property type="match status" value="2"/>
</dbReference>
<dbReference type="EMBL" id="JAHXZJ010001492">
    <property type="protein sequence ID" value="KAH0552281.1"/>
    <property type="molecule type" value="Genomic_DNA"/>
</dbReference>
<evidence type="ECO:0000256" key="3">
    <source>
        <dbReference type="PROSITE-ProRule" id="PRU00023"/>
    </source>
</evidence>
<dbReference type="SMART" id="SM00248">
    <property type="entry name" value="ANK"/>
    <property type="match status" value="6"/>
</dbReference>
<accession>A0AAV7IJX8</accession>
<dbReference type="AlphaFoldDB" id="A0AAV7IJX8"/>
<feature type="domain" description="F-box" evidence="4">
    <location>
        <begin position="504"/>
        <end position="532"/>
    </location>
</feature>
<dbReference type="PANTHER" id="PTHR24198:SF165">
    <property type="entry name" value="ANKYRIN REPEAT-CONTAINING PROTEIN-RELATED"/>
    <property type="match status" value="1"/>
</dbReference>